<evidence type="ECO:0008006" key="3">
    <source>
        <dbReference type="Google" id="ProtNLM"/>
    </source>
</evidence>
<gene>
    <name evidence="1" type="ORF">SCLO_1015670</name>
</gene>
<evidence type="ECO:0000313" key="1">
    <source>
        <dbReference type="EMBL" id="BAV64607.1"/>
    </source>
</evidence>
<organism evidence="1 2">
    <name type="scientific">Sphingobium cloacae</name>
    <dbReference type="NCBI Taxonomy" id="120107"/>
    <lineage>
        <taxon>Bacteria</taxon>
        <taxon>Pseudomonadati</taxon>
        <taxon>Pseudomonadota</taxon>
        <taxon>Alphaproteobacteria</taxon>
        <taxon>Sphingomonadales</taxon>
        <taxon>Sphingomonadaceae</taxon>
        <taxon>Sphingobium</taxon>
    </lineage>
</organism>
<reference evidence="1 2" key="1">
    <citation type="submission" date="2016-10" db="EMBL/GenBank/DDBJ databases">
        <title>Complete Genome Sequence of the Nonylphenol-Degrading Bacterium Sphingobium cloacae JCM 10874T.</title>
        <authorList>
            <person name="Ootsuka M."/>
            <person name="Nishizawa T."/>
            <person name="Ohta H."/>
        </authorList>
    </citation>
    <scope>NUCLEOTIDE SEQUENCE [LARGE SCALE GENOMIC DNA]</scope>
    <source>
        <strain evidence="1 2">JCM 10874</strain>
    </source>
</reference>
<keyword evidence="2" id="KW-1185">Reference proteome</keyword>
<name>A0A1E1F259_9SPHN</name>
<proteinExistence type="predicted"/>
<dbReference type="Gene3D" id="3.10.450.620">
    <property type="entry name" value="JHP933, nucleotidyltransferase-like core domain"/>
    <property type="match status" value="1"/>
</dbReference>
<dbReference type="KEGG" id="sclo:SCLO_1015670"/>
<dbReference type="Proteomes" id="UP000218272">
    <property type="component" value="Chromosome SCLO_1"/>
</dbReference>
<dbReference type="AlphaFoldDB" id="A0A1E1F259"/>
<dbReference type="Pfam" id="PF08843">
    <property type="entry name" value="AbiEii"/>
    <property type="match status" value="1"/>
</dbReference>
<evidence type="ECO:0000313" key="2">
    <source>
        <dbReference type="Proteomes" id="UP000218272"/>
    </source>
</evidence>
<dbReference type="InterPro" id="IPR014942">
    <property type="entry name" value="AbiEii"/>
</dbReference>
<accession>A0A1E1F259</accession>
<dbReference type="EMBL" id="AP017655">
    <property type="protein sequence ID" value="BAV64607.1"/>
    <property type="molecule type" value="Genomic_DNA"/>
</dbReference>
<protein>
    <recommendedName>
        <fullName evidence="3">Nucleotidyl transferase AbiEii/AbiGii toxin family protein</fullName>
    </recommendedName>
</protein>
<sequence>MADAFLHLSVEDRREARGGAADRSGRPAHLLEKDVWVVWALATLYGSALGEHLVFKGGTSLSKAYQVIRRFSEDVDVTYDIRAIAPDLGSGLIKSLAEQAIG</sequence>